<protein>
    <submittedName>
        <fullName evidence="2">Uncharacterized protein</fullName>
    </submittedName>
</protein>
<keyword evidence="1" id="KW-0812">Transmembrane</keyword>
<name>A0A1Q2CVJ0_9ACTN</name>
<keyword evidence="1" id="KW-1133">Transmembrane helix</keyword>
<evidence type="ECO:0000313" key="3">
    <source>
        <dbReference type="Proteomes" id="UP000188235"/>
    </source>
</evidence>
<keyword evidence="3" id="KW-1185">Reference proteome</keyword>
<reference evidence="2 3" key="1">
    <citation type="journal article" date="2008" name="Int. J. Syst. Evol. Microbiol.">
        <title>Tessaracoccus flavescens sp. nov., isolated from marine sediment.</title>
        <authorList>
            <person name="Lee D.W."/>
            <person name="Lee S.D."/>
        </authorList>
    </citation>
    <scope>NUCLEOTIDE SEQUENCE [LARGE SCALE GENOMIC DNA]</scope>
    <source>
        <strain evidence="2 3">SST-39T</strain>
    </source>
</reference>
<keyword evidence="1" id="KW-0472">Membrane</keyword>
<accession>A0A1Q2CVJ0</accession>
<evidence type="ECO:0000256" key="1">
    <source>
        <dbReference type="SAM" id="Phobius"/>
    </source>
</evidence>
<feature type="transmembrane region" description="Helical" evidence="1">
    <location>
        <begin position="60"/>
        <end position="82"/>
    </location>
</feature>
<evidence type="ECO:0000313" key="2">
    <source>
        <dbReference type="EMBL" id="AQP50118.1"/>
    </source>
</evidence>
<dbReference type="EMBL" id="CP019607">
    <property type="protein sequence ID" value="AQP50118.1"/>
    <property type="molecule type" value="Genomic_DNA"/>
</dbReference>
<dbReference type="Proteomes" id="UP000188235">
    <property type="component" value="Chromosome"/>
</dbReference>
<gene>
    <name evidence="2" type="ORF">BW733_04005</name>
</gene>
<sequence length="103" mass="11129">MRGDDRSSLSGTDAATFTLGGTLWRPINSFELPRQESTLLCTGSGTVSVTFDERAGHRNLGVAMLTASLLLGVWIIGPEVVFRRRDRARTGQAQTAARAEIHA</sequence>
<dbReference type="AlphaFoldDB" id="A0A1Q2CVJ0"/>
<dbReference type="KEGG" id="tfa:BW733_04005"/>
<dbReference type="STRING" id="399497.BW733_04005"/>
<proteinExistence type="predicted"/>
<dbReference type="RefSeq" id="WP_077348085.1">
    <property type="nucleotide sequence ID" value="NZ_CP019607.1"/>
</dbReference>
<organism evidence="2 3">
    <name type="scientific">Tessaracoccus flavescens</name>
    <dbReference type="NCBI Taxonomy" id="399497"/>
    <lineage>
        <taxon>Bacteria</taxon>
        <taxon>Bacillati</taxon>
        <taxon>Actinomycetota</taxon>
        <taxon>Actinomycetes</taxon>
        <taxon>Propionibacteriales</taxon>
        <taxon>Propionibacteriaceae</taxon>
        <taxon>Tessaracoccus</taxon>
    </lineage>
</organism>